<dbReference type="PANTHER" id="PTHR33744:SF1">
    <property type="entry name" value="DNA-BINDING TRANSCRIPTIONAL ACTIVATOR ADER"/>
    <property type="match status" value="1"/>
</dbReference>
<evidence type="ECO:0000256" key="1">
    <source>
        <dbReference type="ARBA" id="ARBA00006754"/>
    </source>
</evidence>
<evidence type="ECO:0000313" key="5">
    <source>
        <dbReference type="EMBL" id="MCH6165123.1"/>
    </source>
</evidence>
<evidence type="ECO:0000313" key="6">
    <source>
        <dbReference type="Proteomes" id="UP001299970"/>
    </source>
</evidence>
<evidence type="ECO:0000259" key="2">
    <source>
        <dbReference type="Pfam" id="PF07905"/>
    </source>
</evidence>
<dbReference type="EMBL" id="JAKXMK010000004">
    <property type="protein sequence ID" value="MCH6165123.1"/>
    <property type="molecule type" value="Genomic_DNA"/>
</dbReference>
<protein>
    <submittedName>
        <fullName evidence="5">PucR family transcriptional regulator ligand-binding domain-containing protein</fullName>
    </submittedName>
</protein>
<proteinExistence type="inferred from homology"/>
<dbReference type="RefSeq" id="WP_241035157.1">
    <property type="nucleotide sequence ID" value="NZ_BAAAJF010000018.1"/>
</dbReference>
<evidence type="ECO:0000259" key="4">
    <source>
        <dbReference type="Pfam" id="PF17853"/>
    </source>
</evidence>
<dbReference type="InterPro" id="IPR012914">
    <property type="entry name" value="PucR_dom"/>
</dbReference>
<comment type="similarity">
    <text evidence="1">Belongs to the CdaR family.</text>
</comment>
<feature type="domain" description="CdaR GGDEF-like" evidence="4">
    <location>
        <begin position="285"/>
        <end position="406"/>
    </location>
</feature>
<feature type="domain" description="PucR C-terminal helix-turn-helix" evidence="3">
    <location>
        <begin position="463"/>
        <end position="520"/>
    </location>
</feature>
<dbReference type="Pfam" id="PF17853">
    <property type="entry name" value="GGDEF_2"/>
    <property type="match status" value="1"/>
</dbReference>
<sequence length="538" mass="58101">MPLTLRDVLELPAVARGIPKVRSGSDALDTEVRWVHVSELANVAGTLSGGELILSIGIVLAEPGTDLAAYVDSLRDSGAAGLAVELGRHVERLPDALVQAARAHGFPVIELHAPVRFVEITETVHAQVVNAQFERLSFSHRAHRALGTLGVEGASAEEILGRCVDLISRPVVLEDLAHRVIAFDGDVPAEDILRDWSSRSRQVPVGPETTYGGPEQWISTPVGPRRRRWGRLVVPTRIGRAHFDDVRFVLERAAEAVTITHLVANTAEGTEGAAAAKLIQDVLSGHAADPVVVRARARALGFATSGPIAVVMARGPGADDDPDRDLVDGVTKAAKAVQRSALVGRVRPQMVAVLFDCPLPESAQRLPERLVEKLGDGLVAALAAGQPAQSWRDLPMSLTEAEHVATVAPAVPGTTRPGVVRARDLGIRSLLWQIRDDSRLHSFIESRLGPVLALRSDKREETLHLLEAYLQENGVMVPFARRVHLGRTAAYARVRSLERLLQSNLSDSEERTSVHVALIAYRQDDSRQLPSSPAQPAR</sequence>
<dbReference type="InterPro" id="IPR051448">
    <property type="entry name" value="CdaR-like_regulators"/>
</dbReference>
<dbReference type="Gene3D" id="1.10.10.2840">
    <property type="entry name" value="PucR C-terminal helix-turn-helix domain"/>
    <property type="match status" value="1"/>
</dbReference>
<name>A0ABS9T9B5_9PSEU</name>
<organism evidence="5 6">
    <name type="scientific">Pseudonocardia alaniniphila</name>
    <dbReference type="NCBI Taxonomy" id="75291"/>
    <lineage>
        <taxon>Bacteria</taxon>
        <taxon>Bacillati</taxon>
        <taxon>Actinomycetota</taxon>
        <taxon>Actinomycetes</taxon>
        <taxon>Pseudonocardiales</taxon>
        <taxon>Pseudonocardiaceae</taxon>
        <taxon>Pseudonocardia</taxon>
    </lineage>
</organism>
<comment type="caution">
    <text evidence="5">The sequence shown here is derived from an EMBL/GenBank/DDBJ whole genome shotgun (WGS) entry which is preliminary data.</text>
</comment>
<keyword evidence="6" id="KW-1185">Reference proteome</keyword>
<dbReference type="Proteomes" id="UP001299970">
    <property type="component" value="Unassembled WGS sequence"/>
</dbReference>
<reference evidence="5 6" key="1">
    <citation type="submission" date="2022-03" db="EMBL/GenBank/DDBJ databases">
        <title>Pseudonocardia alaer sp. nov., a novel actinomycete isolated from reed forest soil.</title>
        <authorList>
            <person name="Wang L."/>
        </authorList>
    </citation>
    <scope>NUCLEOTIDE SEQUENCE [LARGE SCALE GENOMIC DNA]</scope>
    <source>
        <strain evidence="5 6">Y-16303</strain>
    </source>
</reference>
<accession>A0ABS9T9B5</accession>
<dbReference type="Pfam" id="PF07905">
    <property type="entry name" value="PucR"/>
    <property type="match status" value="1"/>
</dbReference>
<dbReference type="InterPro" id="IPR041522">
    <property type="entry name" value="CdaR_GGDEF"/>
</dbReference>
<dbReference type="Pfam" id="PF13556">
    <property type="entry name" value="HTH_30"/>
    <property type="match status" value="1"/>
</dbReference>
<dbReference type="InterPro" id="IPR042070">
    <property type="entry name" value="PucR_C-HTH_sf"/>
</dbReference>
<dbReference type="PANTHER" id="PTHR33744">
    <property type="entry name" value="CARBOHYDRATE DIACID REGULATOR"/>
    <property type="match status" value="1"/>
</dbReference>
<dbReference type="InterPro" id="IPR025736">
    <property type="entry name" value="PucR_C-HTH_dom"/>
</dbReference>
<evidence type="ECO:0000259" key="3">
    <source>
        <dbReference type="Pfam" id="PF13556"/>
    </source>
</evidence>
<gene>
    <name evidence="5" type="ORF">MMF94_05455</name>
</gene>
<feature type="domain" description="Purine catabolism PurC-like" evidence="2">
    <location>
        <begin position="7"/>
        <end position="128"/>
    </location>
</feature>